<proteinExistence type="inferred from homology"/>
<sequence length="74" mass="8336">MKMIIEEIKQEADTRMDKSIVSLEVAFAKIRTGRAHPSLLDSISVDYYGTMTPLKQIANINVEDGRSLIVAPWE</sequence>
<reference evidence="4" key="1">
    <citation type="submission" date="2018-05" db="EMBL/GenBank/DDBJ databases">
        <authorList>
            <person name="Lanie J.A."/>
            <person name="Ng W.-L."/>
            <person name="Kazmierczak K.M."/>
            <person name="Andrzejewski T.M."/>
            <person name="Davidsen T.M."/>
            <person name="Wayne K.J."/>
            <person name="Tettelin H."/>
            <person name="Glass J.I."/>
            <person name="Rusch D."/>
            <person name="Podicherti R."/>
            <person name="Tsui H.-C.T."/>
            <person name="Winkler M.E."/>
        </authorList>
    </citation>
    <scope>NUCLEOTIDE SEQUENCE</scope>
</reference>
<dbReference type="PANTHER" id="PTHR20982:SF3">
    <property type="entry name" value="MITOCHONDRIAL RIBOSOME RECYCLING FACTOR PSEUDO 1"/>
    <property type="match status" value="1"/>
</dbReference>
<evidence type="ECO:0000256" key="2">
    <source>
        <dbReference type="ARBA" id="ARBA00022917"/>
    </source>
</evidence>
<name>A0A383AFW3_9ZZZZ</name>
<gene>
    <name evidence="4" type="ORF">METZ01_LOCUS459323</name>
</gene>
<organism evidence="4">
    <name type="scientific">marine metagenome</name>
    <dbReference type="NCBI Taxonomy" id="408172"/>
    <lineage>
        <taxon>unclassified sequences</taxon>
        <taxon>metagenomes</taxon>
        <taxon>ecological metagenomes</taxon>
    </lineage>
</organism>
<dbReference type="Gene3D" id="3.30.1360.40">
    <property type="match status" value="1"/>
</dbReference>
<dbReference type="InterPro" id="IPR002661">
    <property type="entry name" value="Ribosome_recyc_fac"/>
</dbReference>
<dbReference type="GO" id="GO:0043023">
    <property type="term" value="F:ribosomal large subunit binding"/>
    <property type="evidence" value="ECO:0007669"/>
    <property type="project" value="TreeGrafter"/>
</dbReference>
<comment type="similarity">
    <text evidence="1">Belongs to the RRF family.</text>
</comment>
<dbReference type="InterPro" id="IPR023584">
    <property type="entry name" value="Ribosome_recyc_fac_dom"/>
</dbReference>
<accession>A0A383AFW3</accession>
<dbReference type="Pfam" id="PF01765">
    <property type="entry name" value="RRF"/>
    <property type="match status" value="1"/>
</dbReference>
<evidence type="ECO:0000313" key="4">
    <source>
        <dbReference type="EMBL" id="SVE06469.1"/>
    </source>
</evidence>
<dbReference type="EMBL" id="UINC01191704">
    <property type="protein sequence ID" value="SVE06469.1"/>
    <property type="molecule type" value="Genomic_DNA"/>
</dbReference>
<evidence type="ECO:0000259" key="3">
    <source>
        <dbReference type="Pfam" id="PF01765"/>
    </source>
</evidence>
<feature type="non-terminal residue" evidence="4">
    <location>
        <position position="74"/>
    </location>
</feature>
<dbReference type="Gene3D" id="1.10.132.20">
    <property type="entry name" value="Ribosome-recycling factor"/>
    <property type="match status" value="1"/>
</dbReference>
<evidence type="ECO:0000256" key="1">
    <source>
        <dbReference type="ARBA" id="ARBA00005912"/>
    </source>
</evidence>
<dbReference type="GO" id="GO:0005829">
    <property type="term" value="C:cytosol"/>
    <property type="evidence" value="ECO:0007669"/>
    <property type="project" value="GOC"/>
</dbReference>
<dbReference type="GO" id="GO:0002184">
    <property type="term" value="P:cytoplasmic translational termination"/>
    <property type="evidence" value="ECO:0007669"/>
    <property type="project" value="TreeGrafter"/>
</dbReference>
<feature type="domain" description="Ribosome recycling factor" evidence="3">
    <location>
        <begin position="25"/>
        <end position="74"/>
    </location>
</feature>
<dbReference type="SUPFAM" id="SSF55194">
    <property type="entry name" value="Ribosome recycling factor, RRF"/>
    <property type="match status" value="1"/>
</dbReference>
<dbReference type="PANTHER" id="PTHR20982">
    <property type="entry name" value="RIBOSOME RECYCLING FACTOR"/>
    <property type="match status" value="1"/>
</dbReference>
<dbReference type="InterPro" id="IPR036191">
    <property type="entry name" value="RRF_sf"/>
</dbReference>
<protein>
    <recommendedName>
        <fullName evidence="3">Ribosome recycling factor domain-containing protein</fullName>
    </recommendedName>
</protein>
<keyword evidence="2" id="KW-0648">Protein biosynthesis</keyword>
<dbReference type="AlphaFoldDB" id="A0A383AFW3"/>